<protein>
    <submittedName>
        <fullName evidence="3">Uncharacterized protein</fullName>
    </submittedName>
</protein>
<keyword evidence="4" id="KW-1185">Reference proteome</keyword>
<dbReference type="EMBL" id="MPUH01000101">
    <property type="protein sequence ID" value="OMJ90535.1"/>
    <property type="molecule type" value="Genomic_DNA"/>
</dbReference>
<accession>A0A1R2CNJ3</accession>
<reference evidence="3 4" key="1">
    <citation type="submission" date="2016-11" db="EMBL/GenBank/DDBJ databases">
        <title>The macronuclear genome of Stentor coeruleus: a giant cell with tiny introns.</title>
        <authorList>
            <person name="Slabodnick M."/>
            <person name="Ruby J.G."/>
            <person name="Reiff S.B."/>
            <person name="Swart E.C."/>
            <person name="Gosai S."/>
            <person name="Prabakaran S."/>
            <person name="Witkowska E."/>
            <person name="Larue G.E."/>
            <person name="Fisher S."/>
            <person name="Freeman R.M."/>
            <person name="Gunawardena J."/>
            <person name="Chu W."/>
            <person name="Stover N.A."/>
            <person name="Gregory B.D."/>
            <person name="Nowacki M."/>
            <person name="Derisi J."/>
            <person name="Roy S.W."/>
            <person name="Marshall W.F."/>
            <person name="Sood P."/>
        </authorList>
    </citation>
    <scope>NUCLEOTIDE SEQUENCE [LARGE SCALE GENOMIC DNA]</scope>
    <source>
        <strain evidence="3">WM001</strain>
    </source>
</reference>
<evidence type="ECO:0000313" key="4">
    <source>
        <dbReference type="Proteomes" id="UP000187209"/>
    </source>
</evidence>
<feature type="region of interest" description="Disordered" evidence="2">
    <location>
        <begin position="1"/>
        <end position="28"/>
    </location>
</feature>
<gene>
    <name evidence="3" type="ORF">SteCoe_7125</name>
</gene>
<comment type="caution">
    <text evidence="3">The sequence shown here is derived from an EMBL/GenBank/DDBJ whole genome shotgun (WGS) entry which is preliminary data.</text>
</comment>
<keyword evidence="1" id="KW-0175">Coiled coil</keyword>
<feature type="coiled-coil region" evidence="1">
    <location>
        <begin position="32"/>
        <end position="59"/>
    </location>
</feature>
<evidence type="ECO:0000313" key="3">
    <source>
        <dbReference type="EMBL" id="OMJ90535.1"/>
    </source>
</evidence>
<name>A0A1R2CNJ3_9CILI</name>
<evidence type="ECO:0000256" key="2">
    <source>
        <dbReference type="SAM" id="MobiDB-lite"/>
    </source>
</evidence>
<proteinExistence type="predicted"/>
<sequence length="203" mass="23883">MNYPPRPTSWSRQSTPKKRETNSSLNSLLSDINYERRSTEKLENRVKELEKSSNSFVARSSTPINTKTVEQRINLDLNQVSKGTVMYNYRPQSVIDPRSTTKSITERKGPTPIRISPSPYRITPTPDMYDISYNERNIEYLRNELQQRREMIVGLSDTVSRKQLEHKYWALVTEIEETSSRINEIMNYNGRLRTEIQQLRSNY</sequence>
<dbReference type="Proteomes" id="UP000187209">
    <property type="component" value="Unassembled WGS sequence"/>
</dbReference>
<evidence type="ECO:0000256" key="1">
    <source>
        <dbReference type="SAM" id="Coils"/>
    </source>
</evidence>
<dbReference type="AlphaFoldDB" id="A0A1R2CNJ3"/>
<organism evidence="3 4">
    <name type="scientific">Stentor coeruleus</name>
    <dbReference type="NCBI Taxonomy" id="5963"/>
    <lineage>
        <taxon>Eukaryota</taxon>
        <taxon>Sar</taxon>
        <taxon>Alveolata</taxon>
        <taxon>Ciliophora</taxon>
        <taxon>Postciliodesmatophora</taxon>
        <taxon>Heterotrichea</taxon>
        <taxon>Heterotrichida</taxon>
        <taxon>Stentoridae</taxon>
        <taxon>Stentor</taxon>
    </lineage>
</organism>